<keyword evidence="4" id="KW-0964">Secreted</keyword>
<organism evidence="15 16">
    <name type="scientific">Sinanodonta woodiana</name>
    <name type="common">Chinese pond mussel</name>
    <name type="synonym">Anodonta woodiana</name>
    <dbReference type="NCBI Taxonomy" id="1069815"/>
    <lineage>
        <taxon>Eukaryota</taxon>
        <taxon>Metazoa</taxon>
        <taxon>Spiralia</taxon>
        <taxon>Lophotrochozoa</taxon>
        <taxon>Mollusca</taxon>
        <taxon>Bivalvia</taxon>
        <taxon>Autobranchia</taxon>
        <taxon>Heteroconchia</taxon>
        <taxon>Palaeoheterodonta</taxon>
        <taxon>Unionida</taxon>
        <taxon>Unionoidea</taxon>
        <taxon>Unionidae</taxon>
        <taxon>Unioninae</taxon>
        <taxon>Sinanodonta</taxon>
    </lineage>
</organism>
<feature type="signal peptide" evidence="13">
    <location>
        <begin position="1"/>
        <end position="23"/>
    </location>
</feature>
<dbReference type="GO" id="GO:0003796">
    <property type="term" value="F:lysozyme activity"/>
    <property type="evidence" value="ECO:0007669"/>
    <property type="project" value="UniProtKB-EC"/>
</dbReference>
<gene>
    <name evidence="14" type="ORF">ACJMK2_026079</name>
    <name evidence="15" type="ORF">ACJMK2_026288</name>
</gene>
<dbReference type="EMBL" id="JBJQND010000002">
    <property type="protein sequence ID" value="KAL3886281.1"/>
    <property type="molecule type" value="Genomic_DNA"/>
</dbReference>
<keyword evidence="9 12" id="KW-1015">Disulfide bond</keyword>
<feature type="chain" id="PRO_5044725280" description="lysozyme" evidence="13">
    <location>
        <begin position="24"/>
        <end position="161"/>
    </location>
</feature>
<evidence type="ECO:0000256" key="10">
    <source>
        <dbReference type="ARBA" id="ARBA00023295"/>
    </source>
</evidence>
<evidence type="ECO:0000256" key="4">
    <source>
        <dbReference type="ARBA" id="ARBA00022525"/>
    </source>
</evidence>
<accession>A0ABD3XJ50</accession>
<evidence type="ECO:0000313" key="14">
    <source>
        <dbReference type="EMBL" id="KAL3886056.1"/>
    </source>
</evidence>
<feature type="disulfide bond" evidence="12">
    <location>
        <begin position="69"/>
        <end position="78"/>
    </location>
</feature>
<feature type="disulfide bond" evidence="12">
    <location>
        <begin position="58"/>
        <end position="64"/>
    </location>
</feature>
<keyword evidence="5" id="KW-0929">Antimicrobial</keyword>
<evidence type="ECO:0000256" key="8">
    <source>
        <dbReference type="ARBA" id="ARBA00023022"/>
    </source>
</evidence>
<dbReference type="Gene3D" id="1.10.530.10">
    <property type="match status" value="1"/>
</dbReference>
<comment type="catalytic activity">
    <reaction evidence="1">
        <text>Hydrolysis of (1-&gt;4)-beta-linkages between N-acetylmuramic acid and N-acetyl-D-glucosamine residues in a peptidoglycan and between N-acetyl-D-glucosamine residues in chitodextrins.</text>
        <dbReference type="EC" id="3.2.1.17"/>
    </reaction>
</comment>
<dbReference type="Proteomes" id="UP001634394">
    <property type="component" value="Unassembled WGS sequence"/>
</dbReference>
<dbReference type="GO" id="GO:0031640">
    <property type="term" value="P:killing of cells of another organism"/>
    <property type="evidence" value="ECO:0007669"/>
    <property type="project" value="UniProtKB-KW"/>
</dbReference>
<feature type="disulfide bond" evidence="12">
    <location>
        <begin position="101"/>
        <end position="107"/>
    </location>
</feature>
<proteinExistence type="predicted"/>
<dbReference type="EC" id="3.2.1.17" evidence="3"/>
<dbReference type="GO" id="GO:0004568">
    <property type="term" value="F:chitinase activity"/>
    <property type="evidence" value="ECO:0007669"/>
    <property type="project" value="UniProtKB-ARBA"/>
</dbReference>
<dbReference type="Pfam" id="PF05497">
    <property type="entry name" value="Destabilase"/>
    <property type="match status" value="1"/>
</dbReference>
<evidence type="ECO:0000256" key="7">
    <source>
        <dbReference type="ARBA" id="ARBA00022801"/>
    </source>
</evidence>
<dbReference type="GO" id="GO:0005576">
    <property type="term" value="C:extracellular region"/>
    <property type="evidence" value="ECO:0007669"/>
    <property type="project" value="UniProtKB-SubCell"/>
</dbReference>
<dbReference type="PANTHER" id="PTHR11195">
    <property type="entry name" value="DESTABILASE-RELATED"/>
    <property type="match status" value="1"/>
</dbReference>
<feature type="active site" description="Proton donor" evidence="11">
    <location>
        <position position="61"/>
    </location>
</feature>
<dbReference type="GO" id="GO:0042742">
    <property type="term" value="P:defense response to bacterium"/>
    <property type="evidence" value="ECO:0007669"/>
    <property type="project" value="UniProtKB-KW"/>
</dbReference>
<dbReference type="PANTHER" id="PTHR11195:SF13">
    <property type="entry name" value="INVERTEBRATE-TYPE LYSOZYME 2-RELATED"/>
    <property type="match status" value="1"/>
</dbReference>
<protein>
    <recommendedName>
        <fullName evidence="3">lysozyme</fullName>
        <ecNumber evidence="3">3.2.1.17</ecNumber>
    </recommendedName>
</protein>
<feature type="active site" description="Nucleophile" evidence="11">
    <location>
        <position position="72"/>
    </location>
</feature>
<dbReference type="EMBL" id="JBJQND010000002">
    <property type="protein sequence ID" value="KAL3886056.1"/>
    <property type="molecule type" value="Genomic_DNA"/>
</dbReference>
<dbReference type="FunFam" id="1.10.530.10:FF:000023">
    <property type="entry name" value="Invertebrate-type lysozyme"/>
    <property type="match status" value="1"/>
</dbReference>
<feature type="disulfide bond" evidence="12">
    <location>
        <begin position="125"/>
        <end position="143"/>
    </location>
</feature>
<evidence type="ECO:0000256" key="12">
    <source>
        <dbReference type="PIRSR" id="PIRSR608597-3"/>
    </source>
</evidence>
<evidence type="ECO:0000256" key="11">
    <source>
        <dbReference type="PIRSR" id="PIRSR608597-1"/>
    </source>
</evidence>
<comment type="subcellular location">
    <subcellularLocation>
        <location evidence="2">Secreted</location>
    </subcellularLocation>
</comment>
<reference evidence="15 16" key="1">
    <citation type="submission" date="2024-11" db="EMBL/GenBank/DDBJ databases">
        <title>Chromosome-level genome assembly of the freshwater bivalve Anodonta woodiana.</title>
        <authorList>
            <person name="Chen X."/>
        </authorList>
    </citation>
    <scope>NUCLEOTIDE SEQUENCE [LARGE SCALE GENOMIC DNA]</scope>
    <source>
        <strain evidence="15">MN2024</strain>
        <tissue evidence="15">Gills</tissue>
    </source>
</reference>
<comment type="caution">
    <text evidence="15">The sequence shown here is derived from an EMBL/GenBank/DDBJ whole genome shotgun (WGS) entry which is preliminary data.</text>
</comment>
<dbReference type="InterPro" id="IPR023346">
    <property type="entry name" value="Lysozyme-like_dom_sf"/>
</dbReference>
<evidence type="ECO:0000256" key="3">
    <source>
        <dbReference type="ARBA" id="ARBA00012732"/>
    </source>
</evidence>
<evidence type="ECO:0000256" key="6">
    <source>
        <dbReference type="ARBA" id="ARBA00022638"/>
    </source>
</evidence>
<dbReference type="PROSITE" id="PS51909">
    <property type="entry name" value="LYSOZYME_I"/>
    <property type="match status" value="1"/>
</dbReference>
<keyword evidence="8" id="KW-0044">Antibiotic</keyword>
<keyword evidence="10" id="KW-0326">Glycosidase</keyword>
<keyword evidence="16" id="KW-1185">Reference proteome</keyword>
<feature type="disulfide bond" evidence="12">
    <location>
        <begin position="53"/>
        <end position="129"/>
    </location>
</feature>
<name>A0ABD3XJ50_SINWO</name>
<keyword evidence="7" id="KW-0378">Hydrolase</keyword>
<dbReference type="InterPro" id="IPR008597">
    <property type="entry name" value="Invert_lysozyme"/>
</dbReference>
<evidence type="ECO:0000256" key="13">
    <source>
        <dbReference type="SAM" id="SignalP"/>
    </source>
</evidence>
<keyword evidence="13" id="KW-0732">Signal</keyword>
<sequence>MEAVKMFFFLVGVLLTFSKCAESSTPDDAVADLDNAAIHTVFSHSVRSISDQCLQCICNVESNCRPVGCVMDVGSLSCGYYQIKLPYYLDCGSPGRDWQTCAKDMSCATTCVRKYMARYGPRSGCLDTCETYARIHNGGPQGCKNDNTREYWRKVQRCLSG</sequence>
<feature type="disulfide bond" evidence="12">
    <location>
        <begin position="91"/>
        <end position="111"/>
    </location>
</feature>
<evidence type="ECO:0000256" key="9">
    <source>
        <dbReference type="ARBA" id="ARBA00023157"/>
    </source>
</evidence>
<keyword evidence="6" id="KW-0081">Bacteriolytic enzyme</keyword>
<evidence type="ECO:0000256" key="1">
    <source>
        <dbReference type="ARBA" id="ARBA00000632"/>
    </source>
</evidence>
<evidence type="ECO:0000256" key="5">
    <source>
        <dbReference type="ARBA" id="ARBA00022529"/>
    </source>
</evidence>
<evidence type="ECO:0000313" key="15">
    <source>
        <dbReference type="EMBL" id="KAL3886281.1"/>
    </source>
</evidence>
<dbReference type="CDD" id="cd16890">
    <property type="entry name" value="lyz_i"/>
    <property type="match status" value="1"/>
</dbReference>
<evidence type="ECO:0000313" key="16">
    <source>
        <dbReference type="Proteomes" id="UP001634394"/>
    </source>
</evidence>
<dbReference type="SUPFAM" id="SSF53955">
    <property type="entry name" value="Lysozyme-like"/>
    <property type="match status" value="1"/>
</dbReference>
<evidence type="ECO:0000256" key="2">
    <source>
        <dbReference type="ARBA" id="ARBA00004613"/>
    </source>
</evidence>
<dbReference type="AlphaFoldDB" id="A0ABD3XJ50"/>